<gene>
    <name evidence="3" type="ORF">TIFTF001_012210</name>
</gene>
<dbReference type="GO" id="GO:0005886">
    <property type="term" value="C:plasma membrane"/>
    <property type="evidence" value="ECO:0007669"/>
    <property type="project" value="TreeGrafter"/>
</dbReference>
<keyword evidence="4" id="KW-1185">Reference proteome</keyword>
<dbReference type="Gene3D" id="1.10.510.10">
    <property type="entry name" value="Transferase(Phosphotransferase) domain 1"/>
    <property type="match status" value="1"/>
</dbReference>
<dbReference type="AlphaFoldDB" id="A0AA88D3H7"/>
<evidence type="ECO:0000256" key="1">
    <source>
        <dbReference type="ARBA" id="ARBA00022741"/>
    </source>
</evidence>
<dbReference type="InterPro" id="IPR011009">
    <property type="entry name" value="Kinase-like_dom_sf"/>
</dbReference>
<dbReference type="GO" id="GO:0007166">
    <property type="term" value="P:cell surface receptor signaling pathway"/>
    <property type="evidence" value="ECO:0007669"/>
    <property type="project" value="InterPro"/>
</dbReference>
<dbReference type="Proteomes" id="UP001187192">
    <property type="component" value="Unassembled WGS sequence"/>
</dbReference>
<dbReference type="PANTHER" id="PTHR27005">
    <property type="entry name" value="WALL-ASSOCIATED RECEPTOR KINASE-LIKE 21"/>
    <property type="match status" value="1"/>
</dbReference>
<sequence>MKYRAKIADFGTSRSVAIDQTHLKTLVYGTFGYLDPEYFQSSQFTVVKEGERKETLAFAHLAERCLNLNAKRQPTMKEVADVLEDIRKSLKSSNGQVNFEEIEFGRDEVIDQPLVVLSSSTWSSSHCTGTPSSSDGIPLLSPKIQLVELSPLQILHMSMDHYCYYYFRRHLDR</sequence>
<dbReference type="InterPro" id="IPR045274">
    <property type="entry name" value="WAK-like"/>
</dbReference>
<dbReference type="PANTHER" id="PTHR27005:SF280">
    <property type="entry name" value="WALL-ASSOCIATED RECEPTOR KINASE-LIKE 8"/>
    <property type="match status" value="1"/>
</dbReference>
<dbReference type="EMBL" id="BTGU01000015">
    <property type="protein sequence ID" value="GMN43000.1"/>
    <property type="molecule type" value="Genomic_DNA"/>
</dbReference>
<protein>
    <submittedName>
        <fullName evidence="3">Uncharacterized protein</fullName>
    </submittedName>
</protein>
<evidence type="ECO:0000313" key="4">
    <source>
        <dbReference type="Proteomes" id="UP001187192"/>
    </source>
</evidence>
<keyword evidence="2" id="KW-0067">ATP-binding</keyword>
<dbReference type="SUPFAM" id="SSF56112">
    <property type="entry name" value="Protein kinase-like (PK-like)"/>
    <property type="match status" value="1"/>
</dbReference>
<reference evidence="3" key="1">
    <citation type="submission" date="2023-07" db="EMBL/GenBank/DDBJ databases">
        <title>draft genome sequence of fig (Ficus carica).</title>
        <authorList>
            <person name="Takahashi T."/>
            <person name="Nishimura K."/>
        </authorList>
    </citation>
    <scope>NUCLEOTIDE SEQUENCE</scope>
</reference>
<comment type="caution">
    <text evidence="3">The sequence shown here is derived from an EMBL/GenBank/DDBJ whole genome shotgun (WGS) entry which is preliminary data.</text>
</comment>
<evidence type="ECO:0000256" key="2">
    <source>
        <dbReference type="ARBA" id="ARBA00022840"/>
    </source>
</evidence>
<accession>A0AA88D3H7</accession>
<dbReference type="GO" id="GO:0005524">
    <property type="term" value="F:ATP binding"/>
    <property type="evidence" value="ECO:0007669"/>
    <property type="project" value="UniProtKB-KW"/>
</dbReference>
<organism evidence="3 4">
    <name type="scientific">Ficus carica</name>
    <name type="common">Common fig</name>
    <dbReference type="NCBI Taxonomy" id="3494"/>
    <lineage>
        <taxon>Eukaryota</taxon>
        <taxon>Viridiplantae</taxon>
        <taxon>Streptophyta</taxon>
        <taxon>Embryophyta</taxon>
        <taxon>Tracheophyta</taxon>
        <taxon>Spermatophyta</taxon>
        <taxon>Magnoliopsida</taxon>
        <taxon>eudicotyledons</taxon>
        <taxon>Gunneridae</taxon>
        <taxon>Pentapetalae</taxon>
        <taxon>rosids</taxon>
        <taxon>fabids</taxon>
        <taxon>Rosales</taxon>
        <taxon>Moraceae</taxon>
        <taxon>Ficeae</taxon>
        <taxon>Ficus</taxon>
    </lineage>
</organism>
<evidence type="ECO:0000313" key="3">
    <source>
        <dbReference type="EMBL" id="GMN43000.1"/>
    </source>
</evidence>
<dbReference type="GO" id="GO:0004674">
    <property type="term" value="F:protein serine/threonine kinase activity"/>
    <property type="evidence" value="ECO:0007669"/>
    <property type="project" value="TreeGrafter"/>
</dbReference>
<name>A0AA88D3H7_FICCA</name>
<keyword evidence="1" id="KW-0547">Nucleotide-binding</keyword>
<proteinExistence type="predicted"/>